<evidence type="ECO:0000313" key="2">
    <source>
        <dbReference type="EMBL" id="KAE8938761.1"/>
    </source>
</evidence>
<proteinExistence type="predicted"/>
<evidence type="ECO:0000313" key="5">
    <source>
        <dbReference type="EMBL" id="KAE9213890.1"/>
    </source>
</evidence>
<evidence type="ECO:0000313" key="8">
    <source>
        <dbReference type="Proteomes" id="UP000429523"/>
    </source>
</evidence>
<feature type="region of interest" description="Disordered" evidence="1">
    <location>
        <begin position="76"/>
        <end position="163"/>
    </location>
</feature>
<evidence type="ECO:0000313" key="12">
    <source>
        <dbReference type="Proteomes" id="UP000440732"/>
    </source>
</evidence>
<keyword evidence="9" id="KW-1185">Reference proteome</keyword>
<accession>A0A6A3F335</accession>
<evidence type="ECO:0000313" key="6">
    <source>
        <dbReference type="EMBL" id="KAE9235999.1"/>
    </source>
</evidence>
<dbReference type="EMBL" id="QXGB01000466">
    <property type="protein sequence ID" value="KAE9213890.1"/>
    <property type="molecule type" value="Genomic_DNA"/>
</dbReference>
<dbReference type="EMBL" id="QXGD01000517">
    <property type="protein sequence ID" value="KAE9235999.1"/>
    <property type="molecule type" value="Genomic_DNA"/>
</dbReference>
<dbReference type="EMBL" id="QXGA01001894">
    <property type="protein sequence ID" value="KAE9107873.1"/>
    <property type="molecule type" value="Genomic_DNA"/>
</dbReference>
<dbReference type="Proteomes" id="UP000440367">
    <property type="component" value="Unassembled WGS sequence"/>
</dbReference>
<dbReference type="EMBL" id="QXGF01000536">
    <property type="protein sequence ID" value="KAE8938761.1"/>
    <property type="molecule type" value="Genomic_DNA"/>
</dbReference>
<comment type="caution">
    <text evidence="2">The sequence shown here is derived from an EMBL/GenBank/DDBJ whole genome shotgun (WGS) entry which is preliminary data.</text>
</comment>
<reference evidence="8 9" key="1">
    <citation type="submission" date="2018-08" db="EMBL/GenBank/DDBJ databases">
        <title>Genomic investigation of the strawberry pathogen Phytophthora fragariae indicates pathogenicity is determined by transcriptional variation in three key races.</title>
        <authorList>
            <person name="Adams T.M."/>
            <person name="Armitage A.D."/>
            <person name="Sobczyk M.K."/>
            <person name="Bates H.J."/>
            <person name="Dunwell J.M."/>
            <person name="Nellist C.F."/>
            <person name="Harrison R.J."/>
        </authorList>
    </citation>
    <scope>NUCLEOTIDE SEQUENCE [LARGE SCALE GENOMIC DNA]</scope>
    <source>
        <strain evidence="7 10">A4</strain>
        <strain evidence="6 11">BC-1</strain>
        <strain evidence="5 9">NOV-27</strain>
        <strain evidence="4 12">NOV-5</strain>
        <strain evidence="3 13">NOV-71</strain>
        <strain evidence="2 8">NOV-9</strain>
    </source>
</reference>
<dbReference type="AlphaFoldDB" id="A0A6A3F335"/>
<organism evidence="2 8">
    <name type="scientific">Phytophthora fragariae</name>
    <dbReference type="NCBI Taxonomy" id="53985"/>
    <lineage>
        <taxon>Eukaryota</taxon>
        <taxon>Sar</taxon>
        <taxon>Stramenopiles</taxon>
        <taxon>Oomycota</taxon>
        <taxon>Peronosporomycetes</taxon>
        <taxon>Peronosporales</taxon>
        <taxon>Peronosporaceae</taxon>
        <taxon>Phytophthora</taxon>
    </lineage>
</organism>
<evidence type="ECO:0000313" key="9">
    <source>
        <dbReference type="Proteomes" id="UP000433483"/>
    </source>
</evidence>
<dbReference type="Proteomes" id="UP000433483">
    <property type="component" value="Unassembled WGS sequence"/>
</dbReference>
<dbReference type="EMBL" id="QXGE01000703">
    <property type="protein sequence ID" value="KAE9305542.1"/>
    <property type="molecule type" value="Genomic_DNA"/>
</dbReference>
<dbReference type="EMBL" id="QXFZ01001927">
    <property type="protein sequence ID" value="KAE9083046.1"/>
    <property type="molecule type" value="Genomic_DNA"/>
</dbReference>
<evidence type="ECO:0000313" key="11">
    <source>
        <dbReference type="Proteomes" id="UP000440367"/>
    </source>
</evidence>
<gene>
    <name evidence="7" type="ORF">PF001_g12551</name>
    <name evidence="6" type="ORF">PF002_g11356</name>
    <name evidence="5" type="ORF">PF005_g10036</name>
    <name evidence="4" type="ORF">PF006_g21003</name>
    <name evidence="3" type="ORF">PF007_g22064</name>
    <name evidence="2" type="ORF">PF009_g11372</name>
</gene>
<evidence type="ECO:0000313" key="4">
    <source>
        <dbReference type="EMBL" id="KAE9107873.1"/>
    </source>
</evidence>
<evidence type="ECO:0000313" key="7">
    <source>
        <dbReference type="EMBL" id="KAE9305542.1"/>
    </source>
</evidence>
<evidence type="ECO:0000313" key="3">
    <source>
        <dbReference type="EMBL" id="KAE9083046.1"/>
    </source>
</evidence>
<sequence length="163" mass="17914">MPYETVASIPTNDYYDDEAACDKESTPEPDHDCEMKTEADACLMQAASVRTACDKMSAPVSDHDYEEKLDVDVCSQQATPFTTAHDLEPAPEPDPDCEPTLPPEARASQAASENSAPNEAFESEPAAVRPDEAFLPDDRPDRSVNAVRVLFQRPSCEPNPNRR</sequence>
<dbReference type="Proteomes" id="UP000441208">
    <property type="component" value="Unassembled WGS sequence"/>
</dbReference>
<protein>
    <submittedName>
        <fullName evidence="2">Uncharacterized protein</fullName>
    </submittedName>
</protein>
<evidence type="ECO:0000256" key="1">
    <source>
        <dbReference type="SAM" id="MobiDB-lite"/>
    </source>
</evidence>
<name>A0A6A3F335_9STRA</name>
<dbReference type="Proteomes" id="UP000440732">
    <property type="component" value="Unassembled WGS sequence"/>
</dbReference>
<dbReference type="Proteomes" id="UP000429523">
    <property type="component" value="Unassembled WGS sequence"/>
</dbReference>
<feature type="compositionally biased region" description="Basic and acidic residues" evidence="1">
    <location>
        <begin position="129"/>
        <end position="142"/>
    </location>
</feature>
<dbReference type="Proteomes" id="UP000437068">
    <property type="component" value="Unassembled WGS sequence"/>
</dbReference>
<evidence type="ECO:0000313" key="10">
    <source>
        <dbReference type="Proteomes" id="UP000437068"/>
    </source>
</evidence>
<evidence type="ECO:0000313" key="13">
    <source>
        <dbReference type="Proteomes" id="UP000441208"/>
    </source>
</evidence>